<dbReference type="InterPro" id="IPR024311">
    <property type="entry name" value="Lipocalin-like"/>
</dbReference>
<accession>A0A2X2Z6N3</accession>
<keyword evidence="4" id="KW-1185">Reference proteome</keyword>
<dbReference type="RefSeq" id="WP_089738416.1">
    <property type="nucleotide sequence ID" value="NZ_FNEG01000006.1"/>
</dbReference>
<protein>
    <submittedName>
        <fullName evidence="2">Lipocalin-like domain-containing protein</fullName>
    </submittedName>
</protein>
<evidence type="ECO:0000313" key="2">
    <source>
        <dbReference type="EMBL" id="SDJ58651.1"/>
    </source>
</evidence>
<feature type="domain" description="Lipocalin-like" evidence="1">
    <location>
        <begin position="30"/>
        <end position="124"/>
    </location>
</feature>
<dbReference type="PROSITE" id="PS51257">
    <property type="entry name" value="PROKAR_LIPOPROTEIN"/>
    <property type="match status" value="1"/>
</dbReference>
<evidence type="ECO:0000313" key="4">
    <source>
        <dbReference type="Proteomes" id="UP000199426"/>
    </source>
</evidence>
<proteinExistence type="predicted"/>
<evidence type="ECO:0000313" key="5">
    <source>
        <dbReference type="Proteomes" id="UP000251670"/>
    </source>
</evidence>
<dbReference type="AlphaFoldDB" id="A0A2X2Z6N3"/>
<gene>
    <name evidence="3" type="ORF">NCTC13492_03173</name>
    <name evidence="2" type="ORF">SAMN05421542_3900</name>
</gene>
<dbReference type="EMBL" id="FNEG01000006">
    <property type="protein sequence ID" value="SDJ58651.1"/>
    <property type="molecule type" value="Genomic_DNA"/>
</dbReference>
<evidence type="ECO:0000259" key="1">
    <source>
        <dbReference type="Pfam" id="PF13648"/>
    </source>
</evidence>
<dbReference type="Pfam" id="PF13648">
    <property type="entry name" value="Lipocalin_4"/>
    <property type="match status" value="1"/>
</dbReference>
<evidence type="ECO:0000313" key="3">
    <source>
        <dbReference type="EMBL" id="SQB46110.1"/>
    </source>
</evidence>
<organism evidence="3 5">
    <name type="scientific">Chryseobacterium jejuense</name>
    <dbReference type="NCBI Taxonomy" id="445960"/>
    <lineage>
        <taxon>Bacteria</taxon>
        <taxon>Pseudomonadati</taxon>
        <taxon>Bacteroidota</taxon>
        <taxon>Flavobacteriia</taxon>
        <taxon>Flavobacteriales</taxon>
        <taxon>Weeksellaceae</taxon>
        <taxon>Chryseobacterium group</taxon>
        <taxon>Chryseobacterium</taxon>
    </lineage>
</organism>
<reference evidence="3 5" key="2">
    <citation type="submission" date="2018-06" db="EMBL/GenBank/DDBJ databases">
        <authorList>
            <consortium name="Pathogen Informatics"/>
            <person name="Doyle S."/>
        </authorList>
    </citation>
    <scope>NUCLEOTIDE SEQUENCE [LARGE SCALE GENOMIC DNA]</scope>
    <source>
        <strain evidence="3 5">NCTC13492</strain>
    </source>
</reference>
<dbReference type="STRING" id="445960.SAMN05421542_3900"/>
<sequence>MRLFIGILLVLGVASCSSDDANVIEQEVQINGNWTPYKYEYRGKDVQLNDCDRKGQLGINADFSGVYERYTIVEPTGNCNKVESYPGKWSYDKMSHILTLTYTEAGTSKTLKKEVDTFSETELRILDNSKNLDNVPGNDEGILVFRKG</sequence>
<name>A0A2X2Z6N3_CHRJE</name>
<reference evidence="2 4" key="1">
    <citation type="submission" date="2016-10" db="EMBL/GenBank/DDBJ databases">
        <authorList>
            <person name="Varghese N."/>
            <person name="Submissions S."/>
        </authorList>
    </citation>
    <scope>NUCLEOTIDE SEQUENCE [LARGE SCALE GENOMIC DNA]</scope>
    <source>
        <strain evidence="2 4">DSM 19299</strain>
    </source>
</reference>
<dbReference type="OrthoDB" id="1268894at2"/>
<dbReference type="EMBL" id="UAWB01000012">
    <property type="protein sequence ID" value="SQB46110.1"/>
    <property type="molecule type" value="Genomic_DNA"/>
</dbReference>
<dbReference type="Proteomes" id="UP000251670">
    <property type="component" value="Unassembled WGS sequence"/>
</dbReference>
<dbReference type="Proteomes" id="UP000199426">
    <property type="component" value="Unassembled WGS sequence"/>
</dbReference>